<feature type="domain" description="Sphingomyelin synthase-like" evidence="10">
    <location>
        <begin position="217"/>
        <end position="289"/>
    </location>
</feature>
<evidence type="ECO:0000256" key="5">
    <source>
        <dbReference type="ARBA" id="ARBA00022919"/>
    </source>
</evidence>
<dbReference type="GO" id="GO:0033188">
    <property type="term" value="F:sphingomyelin synthase activity"/>
    <property type="evidence" value="ECO:0007669"/>
    <property type="project" value="TreeGrafter"/>
</dbReference>
<keyword evidence="8 9" id="KW-0472">Membrane</keyword>
<keyword evidence="6 9" id="KW-1133">Transmembrane helix</keyword>
<dbReference type="InterPro" id="IPR045221">
    <property type="entry name" value="Sphingomyelin_synth-like"/>
</dbReference>
<feature type="transmembrane region" description="Helical" evidence="9">
    <location>
        <begin position="125"/>
        <end position="143"/>
    </location>
</feature>
<sequence length="351" mass="40047">MSSLNANHSLGGEPLCCNGNQEKRPLLRGEVPQPASTSVISRRDIASDGTTAIIQIPLPAPERAEPRYKPEKLKTLVAFLWSSLCLIANLFVLAYIHERVPPRTVAPLPDIFFDIFPVVDRALDVSEIIIIASVWTCILLIILHRYRWIVFRRVSIIMGSLYAMRAITMLVTQVPVASTTYFCSPKANSTSLSVIFQRVLKLYTGFGLSINGQHTYCGDYIFSGHTLILTMCFLIVKEYSPQRCRILHILFFCTSCTGVFLVLLARGHYTIDVILGYYVTTRVFWIYHSLCASQLSTKTHLSSQTAVSYLSRVWWYPLFLYFEKNVTGPVPRQYEWPLPWPRKWLPRSRIS</sequence>
<keyword evidence="7" id="KW-0443">Lipid metabolism</keyword>
<organism evidence="11 12">
    <name type="scientific">Galendromus occidentalis</name>
    <name type="common">western predatory mite</name>
    <dbReference type="NCBI Taxonomy" id="34638"/>
    <lineage>
        <taxon>Eukaryota</taxon>
        <taxon>Metazoa</taxon>
        <taxon>Ecdysozoa</taxon>
        <taxon>Arthropoda</taxon>
        <taxon>Chelicerata</taxon>
        <taxon>Arachnida</taxon>
        <taxon>Acari</taxon>
        <taxon>Parasitiformes</taxon>
        <taxon>Mesostigmata</taxon>
        <taxon>Gamasina</taxon>
        <taxon>Phytoseioidea</taxon>
        <taxon>Phytoseiidae</taxon>
        <taxon>Typhlodrominae</taxon>
        <taxon>Galendromus</taxon>
    </lineage>
</organism>
<comment type="similarity">
    <text evidence="2">Belongs to the sphingomyelin synthase family.</text>
</comment>
<gene>
    <name evidence="12" type="primary">LOC100900881</name>
</gene>
<dbReference type="RefSeq" id="XP_003743552.1">
    <property type="nucleotide sequence ID" value="XM_003743504.2"/>
</dbReference>
<dbReference type="GeneID" id="100900881"/>
<accession>A0AAJ6QTT1</accession>
<dbReference type="AlphaFoldDB" id="A0AAJ6QTT1"/>
<evidence type="ECO:0000256" key="2">
    <source>
        <dbReference type="ARBA" id="ARBA00005441"/>
    </source>
</evidence>
<dbReference type="GO" id="GO:0046513">
    <property type="term" value="P:ceramide biosynthetic process"/>
    <property type="evidence" value="ECO:0007669"/>
    <property type="project" value="TreeGrafter"/>
</dbReference>
<dbReference type="PANTHER" id="PTHR21290">
    <property type="entry name" value="SPHINGOMYELIN SYNTHETASE"/>
    <property type="match status" value="1"/>
</dbReference>
<dbReference type="GO" id="GO:0006686">
    <property type="term" value="P:sphingomyelin biosynthetic process"/>
    <property type="evidence" value="ECO:0007669"/>
    <property type="project" value="TreeGrafter"/>
</dbReference>
<dbReference type="PANTHER" id="PTHR21290:SF27">
    <property type="entry name" value="PHOSPHATIDYLCHOLINE:CERAMIDE CHOLINEPHOSPHOTRANSFERASE 1"/>
    <property type="match status" value="1"/>
</dbReference>
<evidence type="ECO:0000256" key="1">
    <source>
        <dbReference type="ARBA" id="ARBA00004141"/>
    </source>
</evidence>
<name>A0AAJ6QTT1_9ACAR</name>
<dbReference type="GO" id="GO:0047493">
    <property type="term" value="F:ceramide cholinephosphotransferase activity"/>
    <property type="evidence" value="ECO:0007669"/>
    <property type="project" value="TreeGrafter"/>
</dbReference>
<dbReference type="Pfam" id="PF14360">
    <property type="entry name" value="PAP2_C"/>
    <property type="match status" value="1"/>
</dbReference>
<keyword evidence="5" id="KW-0746">Sphingolipid metabolism</keyword>
<comment type="subcellular location">
    <subcellularLocation>
        <location evidence="1">Membrane</location>
        <topology evidence="1">Multi-pass membrane protein</topology>
    </subcellularLocation>
</comment>
<reference evidence="12" key="1">
    <citation type="submission" date="2025-08" db="UniProtKB">
        <authorList>
            <consortium name="RefSeq"/>
        </authorList>
    </citation>
    <scope>IDENTIFICATION</scope>
</reference>
<dbReference type="KEGG" id="goe:100900881"/>
<evidence type="ECO:0000313" key="11">
    <source>
        <dbReference type="Proteomes" id="UP000694867"/>
    </source>
</evidence>
<evidence type="ECO:0000256" key="8">
    <source>
        <dbReference type="ARBA" id="ARBA00023136"/>
    </source>
</evidence>
<protein>
    <submittedName>
        <fullName evidence="12">Phosphatidylcholine:ceramide cholinephosphotransferase 1</fullName>
    </submittedName>
</protein>
<feature type="transmembrane region" description="Helical" evidence="9">
    <location>
        <begin position="76"/>
        <end position="96"/>
    </location>
</feature>
<proteinExistence type="inferred from homology"/>
<evidence type="ECO:0000256" key="9">
    <source>
        <dbReference type="SAM" id="Phobius"/>
    </source>
</evidence>
<evidence type="ECO:0000256" key="6">
    <source>
        <dbReference type="ARBA" id="ARBA00022989"/>
    </source>
</evidence>
<dbReference type="GO" id="GO:0000139">
    <property type="term" value="C:Golgi membrane"/>
    <property type="evidence" value="ECO:0007669"/>
    <property type="project" value="TreeGrafter"/>
</dbReference>
<keyword evidence="4 9" id="KW-0812">Transmembrane</keyword>
<keyword evidence="3" id="KW-0808">Transferase</keyword>
<keyword evidence="11" id="KW-1185">Reference proteome</keyword>
<evidence type="ECO:0000256" key="7">
    <source>
        <dbReference type="ARBA" id="ARBA00023098"/>
    </source>
</evidence>
<evidence type="ECO:0000313" key="12">
    <source>
        <dbReference type="RefSeq" id="XP_003743552.1"/>
    </source>
</evidence>
<dbReference type="GO" id="GO:0005789">
    <property type="term" value="C:endoplasmic reticulum membrane"/>
    <property type="evidence" value="ECO:0007669"/>
    <property type="project" value="TreeGrafter"/>
</dbReference>
<dbReference type="InterPro" id="IPR025749">
    <property type="entry name" value="Sphingomyelin_synth-like_dom"/>
</dbReference>
<feature type="transmembrane region" description="Helical" evidence="9">
    <location>
        <begin position="246"/>
        <end position="265"/>
    </location>
</feature>
<evidence type="ECO:0000256" key="3">
    <source>
        <dbReference type="ARBA" id="ARBA00022679"/>
    </source>
</evidence>
<dbReference type="GO" id="GO:0005886">
    <property type="term" value="C:plasma membrane"/>
    <property type="evidence" value="ECO:0007669"/>
    <property type="project" value="TreeGrafter"/>
</dbReference>
<evidence type="ECO:0000256" key="4">
    <source>
        <dbReference type="ARBA" id="ARBA00022692"/>
    </source>
</evidence>
<dbReference type="Proteomes" id="UP000694867">
    <property type="component" value="Unplaced"/>
</dbReference>
<evidence type="ECO:0000259" key="10">
    <source>
        <dbReference type="Pfam" id="PF14360"/>
    </source>
</evidence>